<accession>A0A0F9HG12</accession>
<feature type="transmembrane region" description="Helical" evidence="17">
    <location>
        <begin position="409"/>
        <end position="429"/>
    </location>
</feature>
<dbReference type="InterPro" id="IPR036927">
    <property type="entry name" value="Cyt_c_oxase-like_su1_sf"/>
</dbReference>
<dbReference type="GO" id="GO:0005886">
    <property type="term" value="C:plasma membrane"/>
    <property type="evidence" value="ECO:0007669"/>
    <property type="project" value="UniProtKB-SubCell"/>
</dbReference>
<dbReference type="PROSITE" id="PS50855">
    <property type="entry name" value="COX1"/>
    <property type="match status" value="1"/>
</dbReference>
<evidence type="ECO:0000256" key="1">
    <source>
        <dbReference type="ARBA" id="ARBA00004651"/>
    </source>
</evidence>
<feature type="transmembrane region" description="Helical" evidence="17">
    <location>
        <begin position="83"/>
        <end position="112"/>
    </location>
</feature>
<evidence type="ECO:0000256" key="10">
    <source>
        <dbReference type="ARBA" id="ARBA00022967"/>
    </source>
</evidence>
<feature type="non-terminal residue" evidence="19">
    <location>
        <position position="527"/>
    </location>
</feature>
<keyword evidence="11" id="KW-0249">Electron transport</keyword>
<evidence type="ECO:0000256" key="6">
    <source>
        <dbReference type="ARBA" id="ARBA00022617"/>
    </source>
</evidence>
<protein>
    <recommendedName>
        <fullName evidence="3">cytochrome-c oxidase</fullName>
        <ecNumber evidence="3">7.1.1.9</ecNumber>
    </recommendedName>
</protein>
<dbReference type="UniPathway" id="UPA00705"/>
<dbReference type="EMBL" id="LAZR01024779">
    <property type="protein sequence ID" value="KKL74037.1"/>
    <property type="molecule type" value="Genomic_DNA"/>
</dbReference>
<dbReference type="PRINTS" id="PR01165">
    <property type="entry name" value="CYCOXIDASEI"/>
</dbReference>
<keyword evidence="13" id="KW-0408">Iron</keyword>
<evidence type="ECO:0000256" key="4">
    <source>
        <dbReference type="ARBA" id="ARBA00022448"/>
    </source>
</evidence>
<evidence type="ECO:0000256" key="12">
    <source>
        <dbReference type="ARBA" id="ARBA00022989"/>
    </source>
</evidence>
<evidence type="ECO:0000256" key="17">
    <source>
        <dbReference type="SAM" id="Phobius"/>
    </source>
</evidence>
<comment type="pathway">
    <text evidence="2">Energy metabolism; oxidative phosphorylation.</text>
</comment>
<evidence type="ECO:0000259" key="18">
    <source>
        <dbReference type="PROSITE" id="PS50855"/>
    </source>
</evidence>
<dbReference type="GO" id="GO:0006119">
    <property type="term" value="P:oxidative phosphorylation"/>
    <property type="evidence" value="ECO:0007669"/>
    <property type="project" value="UniProtKB-UniPathway"/>
</dbReference>
<evidence type="ECO:0000256" key="7">
    <source>
        <dbReference type="ARBA" id="ARBA00022660"/>
    </source>
</evidence>
<sequence>MAMTSGRTWTTMAEALRQARREAATYKGIWSWIATVDHKRIGIMYGVTAFVFFLMGGIEALFIRLQLATSNGGVLNPDQYNRIFTMHGTTMIFLVVMPLSAAFFNLLIPLMIGARDVAFPRLNAFSYWVFLAGGVFMNVSFFTGGDLLKGELGAPDAGWFGYAPLTLNQFSPGDGINYWALGLEILGIASMASGFNFIVTILNMRAPGMTLLRMPLFVWMTLVTSFLIIFAMPIIAVALFELIFDRLFDANFFNTAAGGTPILWQHMFWLFGHPEVYILILPAMGIVSEVLPTFARKPLFGYPFVVFSGIAIGFMSWGVWAHHMLTTGLGTAANSAFAVSTMLIAVPTGVKIFNWLGTLWGGSINLKTPLLFAVGFISMFVIGGLTGVMHSIAPSDYQQQDTYFVVAHFHQVLFGGALFALFAGIYYWLPKFTGYLLHEGWGQLHFWLMLIGFNVTFQPMMILGLAGMPRRISAYPEGMGWDFWNMVATIGAFLIALSILVFILNVVVSLRRKEEAGPDPWDGRTLE</sequence>
<keyword evidence="9" id="KW-0479">Metal-binding</keyword>
<feature type="transmembrane region" description="Helical" evidence="17">
    <location>
        <begin position="483"/>
        <end position="508"/>
    </location>
</feature>
<dbReference type="InterPro" id="IPR014241">
    <property type="entry name" value="Cyt_c_oxidase_su1_bac"/>
</dbReference>
<organism evidence="19">
    <name type="scientific">marine sediment metagenome</name>
    <dbReference type="NCBI Taxonomy" id="412755"/>
    <lineage>
        <taxon>unclassified sequences</taxon>
        <taxon>metagenomes</taxon>
        <taxon>ecological metagenomes</taxon>
    </lineage>
</organism>
<dbReference type="InterPro" id="IPR000883">
    <property type="entry name" value="Cyt_C_Oxase_1"/>
</dbReference>
<comment type="subcellular location">
    <subcellularLocation>
        <location evidence="1">Cell membrane</location>
        <topology evidence="1">Multi-pass membrane protein</topology>
    </subcellularLocation>
</comment>
<comment type="catalytic activity">
    <reaction evidence="16">
        <text>4 Fe(II)-[cytochrome c] + O2 + 8 H(+)(in) = 4 Fe(III)-[cytochrome c] + 2 H2O + 4 H(+)(out)</text>
        <dbReference type="Rhea" id="RHEA:11436"/>
        <dbReference type="Rhea" id="RHEA-COMP:10350"/>
        <dbReference type="Rhea" id="RHEA-COMP:14399"/>
        <dbReference type="ChEBI" id="CHEBI:15377"/>
        <dbReference type="ChEBI" id="CHEBI:15378"/>
        <dbReference type="ChEBI" id="CHEBI:15379"/>
        <dbReference type="ChEBI" id="CHEBI:29033"/>
        <dbReference type="ChEBI" id="CHEBI:29034"/>
        <dbReference type="EC" id="7.1.1.9"/>
    </reaction>
</comment>
<dbReference type="AlphaFoldDB" id="A0A0F9HG12"/>
<keyword evidence="10" id="KW-1278">Translocase</keyword>
<keyword evidence="8 17" id="KW-0812">Transmembrane</keyword>
<dbReference type="Gene3D" id="1.20.210.10">
    <property type="entry name" value="Cytochrome c oxidase-like, subunit I domain"/>
    <property type="match status" value="1"/>
</dbReference>
<evidence type="ECO:0000256" key="9">
    <source>
        <dbReference type="ARBA" id="ARBA00022723"/>
    </source>
</evidence>
<evidence type="ECO:0000256" key="3">
    <source>
        <dbReference type="ARBA" id="ARBA00012949"/>
    </source>
</evidence>
<comment type="caution">
    <text evidence="19">The sequence shown here is derived from an EMBL/GenBank/DDBJ whole genome shotgun (WGS) entry which is preliminary data.</text>
</comment>
<feature type="domain" description="Cytochrome oxidase subunit I profile" evidence="18">
    <location>
        <begin position="24"/>
        <end position="527"/>
    </location>
</feature>
<keyword evidence="5" id="KW-1003">Cell membrane</keyword>
<dbReference type="GO" id="GO:0004129">
    <property type="term" value="F:cytochrome-c oxidase activity"/>
    <property type="evidence" value="ECO:0007669"/>
    <property type="project" value="UniProtKB-EC"/>
</dbReference>
<dbReference type="FunFam" id="1.20.210.10:FF:000006">
    <property type="entry name" value="Cytochrome c oxidase subunit 1"/>
    <property type="match status" value="1"/>
</dbReference>
<feature type="transmembrane region" description="Helical" evidence="17">
    <location>
        <begin position="299"/>
        <end position="320"/>
    </location>
</feature>
<dbReference type="EC" id="7.1.1.9" evidence="3"/>
<dbReference type="GO" id="GO:0046872">
    <property type="term" value="F:metal ion binding"/>
    <property type="evidence" value="ECO:0007669"/>
    <property type="project" value="UniProtKB-KW"/>
</dbReference>
<evidence type="ECO:0000256" key="2">
    <source>
        <dbReference type="ARBA" id="ARBA00004673"/>
    </source>
</evidence>
<feature type="transmembrane region" description="Helical" evidence="17">
    <location>
        <begin position="216"/>
        <end position="244"/>
    </location>
</feature>
<evidence type="ECO:0000313" key="19">
    <source>
        <dbReference type="EMBL" id="KKL74037.1"/>
    </source>
</evidence>
<evidence type="ECO:0000256" key="13">
    <source>
        <dbReference type="ARBA" id="ARBA00023004"/>
    </source>
</evidence>
<feature type="transmembrane region" description="Helical" evidence="17">
    <location>
        <begin position="124"/>
        <end position="143"/>
    </location>
</feature>
<dbReference type="PANTHER" id="PTHR10422">
    <property type="entry name" value="CYTOCHROME C OXIDASE SUBUNIT 1"/>
    <property type="match status" value="1"/>
</dbReference>
<dbReference type="Pfam" id="PF00115">
    <property type="entry name" value="COX1"/>
    <property type="match status" value="1"/>
</dbReference>
<feature type="transmembrane region" description="Helical" evidence="17">
    <location>
        <begin position="441"/>
        <end position="463"/>
    </location>
</feature>
<evidence type="ECO:0000256" key="5">
    <source>
        <dbReference type="ARBA" id="ARBA00022475"/>
    </source>
</evidence>
<dbReference type="SUPFAM" id="SSF81442">
    <property type="entry name" value="Cytochrome c oxidase subunit I-like"/>
    <property type="match status" value="1"/>
</dbReference>
<dbReference type="GO" id="GO:0020037">
    <property type="term" value="F:heme binding"/>
    <property type="evidence" value="ECO:0007669"/>
    <property type="project" value="InterPro"/>
</dbReference>
<feature type="transmembrane region" description="Helical" evidence="17">
    <location>
        <begin position="43"/>
        <end position="63"/>
    </location>
</feature>
<dbReference type="GO" id="GO:0015990">
    <property type="term" value="P:electron transport coupled proton transport"/>
    <property type="evidence" value="ECO:0007669"/>
    <property type="project" value="InterPro"/>
</dbReference>
<dbReference type="PANTHER" id="PTHR10422:SF35">
    <property type="entry name" value="CYTOCHROME BO(3) UBIQUINOL OXIDASE SUBUNIT 1"/>
    <property type="match status" value="1"/>
</dbReference>
<dbReference type="PROSITE" id="PS00077">
    <property type="entry name" value="COX1_CUB"/>
    <property type="match status" value="1"/>
</dbReference>
<feature type="transmembrane region" description="Helical" evidence="17">
    <location>
        <begin position="178"/>
        <end position="204"/>
    </location>
</feature>
<dbReference type="InterPro" id="IPR023616">
    <property type="entry name" value="Cyt_c_oxase-like_su1_dom"/>
</dbReference>
<evidence type="ECO:0000256" key="16">
    <source>
        <dbReference type="ARBA" id="ARBA00047816"/>
    </source>
</evidence>
<keyword evidence="4" id="KW-0813">Transport</keyword>
<feature type="transmembrane region" description="Helical" evidence="17">
    <location>
        <begin position="264"/>
        <end position="287"/>
    </location>
</feature>
<evidence type="ECO:0000256" key="15">
    <source>
        <dbReference type="ARBA" id="ARBA00023136"/>
    </source>
</evidence>
<proteinExistence type="predicted"/>
<keyword evidence="12 17" id="KW-1133">Transmembrane helix</keyword>
<evidence type="ECO:0000256" key="14">
    <source>
        <dbReference type="ARBA" id="ARBA00023008"/>
    </source>
</evidence>
<keyword evidence="6" id="KW-0349">Heme</keyword>
<dbReference type="GO" id="GO:0022904">
    <property type="term" value="P:respiratory electron transport chain"/>
    <property type="evidence" value="ECO:0007669"/>
    <property type="project" value="TreeGrafter"/>
</dbReference>
<feature type="transmembrane region" description="Helical" evidence="17">
    <location>
        <begin position="368"/>
        <end position="389"/>
    </location>
</feature>
<evidence type="ECO:0000256" key="8">
    <source>
        <dbReference type="ARBA" id="ARBA00022692"/>
    </source>
</evidence>
<name>A0A0F9HG12_9ZZZZ</name>
<dbReference type="InterPro" id="IPR023615">
    <property type="entry name" value="Cyt_c_Oxase_su1_BS"/>
</dbReference>
<evidence type="ECO:0000256" key="11">
    <source>
        <dbReference type="ARBA" id="ARBA00022982"/>
    </source>
</evidence>
<dbReference type="NCBIfam" id="TIGR02891">
    <property type="entry name" value="CtaD_CoxA"/>
    <property type="match status" value="1"/>
</dbReference>
<keyword evidence="7" id="KW-0679">Respiratory chain</keyword>
<feature type="transmembrane region" description="Helical" evidence="17">
    <location>
        <begin position="332"/>
        <end position="356"/>
    </location>
</feature>
<keyword evidence="15 17" id="KW-0472">Membrane</keyword>
<gene>
    <name evidence="19" type="ORF">LCGC14_2068890</name>
</gene>
<reference evidence="19" key="1">
    <citation type="journal article" date="2015" name="Nature">
        <title>Complex archaea that bridge the gap between prokaryotes and eukaryotes.</title>
        <authorList>
            <person name="Spang A."/>
            <person name="Saw J.H."/>
            <person name="Jorgensen S.L."/>
            <person name="Zaremba-Niedzwiedzka K."/>
            <person name="Martijn J."/>
            <person name="Lind A.E."/>
            <person name="van Eijk R."/>
            <person name="Schleper C."/>
            <person name="Guy L."/>
            <person name="Ettema T.J."/>
        </authorList>
    </citation>
    <scope>NUCLEOTIDE SEQUENCE</scope>
</reference>
<keyword evidence="14" id="KW-0186">Copper</keyword>